<keyword evidence="12" id="KW-0808">Transferase</keyword>
<feature type="domain" description="Asn/Gln amidotransferase" evidence="11">
    <location>
        <begin position="332"/>
        <end position="479"/>
    </location>
</feature>
<dbReference type="InterPro" id="IPR018027">
    <property type="entry name" value="Asn/Gln_amidotransferase"/>
</dbReference>
<dbReference type="Gene3D" id="1.10.150.380">
    <property type="entry name" value="GatB domain, N-terminal subdomain"/>
    <property type="match status" value="1"/>
</dbReference>
<organism evidence="12 13">
    <name type="scientific">candidate division WOR-1 bacterium DG_54_3</name>
    <dbReference type="NCBI Taxonomy" id="1703775"/>
    <lineage>
        <taxon>Bacteria</taxon>
        <taxon>Bacillati</taxon>
        <taxon>Saganbacteria</taxon>
    </lineage>
</organism>
<accession>A0A0S7Y229</accession>
<dbReference type="InterPro" id="IPR003789">
    <property type="entry name" value="Asn/Gln_tRNA_amidoTrase-B-like"/>
</dbReference>
<evidence type="ECO:0000256" key="6">
    <source>
        <dbReference type="ARBA" id="ARBA00022917"/>
    </source>
</evidence>
<dbReference type="EC" id="6.3.5.-" evidence="10"/>
<dbReference type="NCBIfam" id="TIGR00133">
    <property type="entry name" value="gatB"/>
    <property type="match status" value="1"/>
</dbReference>
<evidence type="ECO:0000313" key="12">
    <source>
        <dbReference type="EMBL" id="KPJ68650.1"/>
    </source>
</evidence>
<dbReference type="InterPro" id="IPR042114">
    <property type="entry name" value="GatB_C_1"/>
</dbReference>
<name>A0A0S7Y229_UNCSA</name>
<comment type="catalytic activity">
    <reaction evidence="9 10">
        <text>L-glutamyl-tRNA(Gln) + L-glutamine + ATP + H2O = L-glutaminyl-tRNA(Gln) + L-glutamate + ADP + phosphate + H(+)</text>
        <dbReference type="Rhea" id="RHEA:17521"/>
        <dbReference type="Rhea" id="RHEA-COMP:9681"/>
        <dbReference type="Rhea" id="RHEA-COMP:9684"/>
        <dbReference type="ChEBI" id="CHEBI:15377"/>
        <dbReference type="ChEBI" id="CHEBI:15378"/>
        <dbReference type="ChEBI" id="CHEBI:29985"/>
        <dbReference type="ChEBI" id="CHEBI:30616"/>
        <dbReference type="ChEBI" id="CHEBI:43474"/>
        <dbReference type="ChEBI" id="CHEBI:58359"/>
        <dbReference type="ChEBI" id="CHEBI:78520"/>
        <dbReference type="ChEBI" id="CHEBI:78521"/>
        <dbReference type="ChEBI" id="CHEBI:456216"/>
    </reaction>
</comment>
<evidence type="ECO:0000256" key="7">
    <source>
        <dbReference type="ARBA" id="ARBA00024799"/>
    </source>
</evidence>
<comment type="similarity">
    <text evidence="1 10">Belongs to the GatB/GatE family. GatB subfamily.</text>
</comment>
<keyword evidence="3 10" id="KW-0436">Ligase</keyword>
<dbReference type="FunFam" id="1.10.150.380:FF:000001">
    <property type="entry name" value="Aspartyl/glutamyl-tRNA(Asn/Gln) amidotransferase subunit B"/>
    <property type="match status" value="1"/>
</dbReference>
<dbReference type="Proteomes" id="UP000051861">
    <property type="component" value="Unassembled WGS sequence"/>
</dbReference>
<evidence type="ECO:0000256" key="3">
    <source>
        <dbReference type="ARBA" id="ARBA00022598"/>
    </source>
</evidence>
<dbReference type="FunFam" id="1.10.10.410:FF:000001">
    <property type="entry name" value="Aspartyl/glutamyl-tRNA(Asn/Gln) amidotransferase subunit B"/>
    <property type="match status" value="1"/>
</dbReference>
<evidence type="ECO:0000256" key="4">
    <source>
        <dbReference type="ARBA" id="ARBA00022741"/>
    </source>
</evidence>
<evidence type="ECO:0000256" key="9">
    <source>
        <dbReference type="ARBA" id="ARBA00047913"/>
    </source>
</evidence>
<dbReference type="SMART" id="SM00845">
    <property type="entry name" value="GatB_Yqey"/>
    <property type="match status" value="1"/>
</dbReference>
<dbReference type="AlphaFoldDB" id="A0A0S7Y229"/>
<dbReference type="EMBL" id="LIZX01000046">
    <property type="protein sequence ID" value="KPJ68650.1"/>
    <property type="molecule type" value="Genomic_DNA"/>
</dbReference>
<dbReference type="PATRIC" id="fig|1703775.3.peg.2255"/>
<proteinExistence type="inferred from homology"/>
<dbReference type="PROSITE" id="PS01234">
    <property type="entry name" value="GATB"/>
    <property type="match status" value="1"/>
</dbReference>
<comment type="function">
    <text evidence="7 10">Allows the formation of correctly charged Asn-tRNA(Asn) or Gln-tRNA(Gln) through the transamidation of misacylated Asp-tRNA(Asn) or Glu-tRNA(Gln) in organisms which lack either or both of asparaginyl-tRNA or glutaminyl-tRNA synthetases. The reaction takes place in the presence of glutamine and ATP through an activated phospho-Asp-tRNA(Asn) or phospho-Glu-tRNA(Gln).</text>
</comment>
<evidence type="ECO:0000256" key="8">
    <source>
        <dbReference type="ARBA" id="ARBA00047380"/>
    </source>
</evidence>
<dbReference type="GO" id="GO:0016740">
    <property type="term" value="F:transferase activity"/>
    <property type="evidence" value="ECO:0007669"/>
    <property type="project" value="UniProtKB-KW"/>
</dbReference>
<dbReference type="InterPro" id="IPR004413">
    <property type="entry name" value="GatB"/>
</dbReference>
<dbReference type="InterPro" id="IPR017959">
    <property type="entry name" value="Asn/Gln-tRNA_amidoTrfase_suB/E"/>
</dbReference>
<dbReference type="InterPro" id="IPR023168">
    <property type="entry name" value="GatB_Yqey_C_2"/>
</dbReference>
<evidence type="ECO:0000256" key="2">
    <source>
        <dbReference type="ARBA" id="ARBA00011123"/>
    </source>
</evidence>
<gene>
    <name evidence="10" type="primary">gatB</name>
    <name evidence="12" type="ORF">AMJ44_05960</name>
</gene>
<protein>
    <recommendedName>
        <fullName evidence="10">Aspartyl/glutamyl-tRNA(Asn/Gln) amidotransferase subunit B</fullName>
        <shortName evidence="10">Asp/Glu-ADT subunit B</shortName>
        <ecNumber evidence="10">6.3.5.-</ecNumber>
    </recommendedName>
</protein>
<dbReference type="Pfam" id="PF02637">
    <property type="entry name" value="GatB_Yqey"/>
    <property type="match status" value="1"/>
</dbReference>
<dbReference type="InterPro" id="IPR014746">
    <property type="entry name" value="Gln_synth/guanido_kin_cat_dom"/>
</dbReference>
<evidence type="ECO:0000313" key="13">
    <source>
        <dbReference type="Proteomes" id="UP000051861"/>
    </source>
</evidence>
<dbReference type="GO" id="GO:0006412">
    <property type="term" value="P:translation"/>
    <property type="evidence" value="ECO:0007669"/>
    <property type="project" value="UniProtKB-UniRule"/>
</dbReference>
<dbReference type="Pfam" id="PF02934">
    <property type="entry name" value="GatB_N"/>
    <property type="match status" value="1"/>
</dbReference>
<reference evidence="12 13" key="1">
    <citation type="journal article" date="2015" name="Microbiome">
        <title>Genomic resolution of linkages in carbon, nitrogen, and sulfur cycling among widespread estuary sediment bacteria.</title>
        <authorList>
            <person name="Baker B.J."/>
            <person name="Lazar C.S."/>
            <person name="Teske A.P."/>
            <person name="Dick G.J."/>
        </authorList>
    </citation>
    <scope>NUCLEOTIDE SEQUENCE [LARGE SCALE GENOMIC DNA]</scope>
    <source>
        <strain evidence="12">DG_54_3</strain>
    </source>
</reference>
<dbReference type="NCBIfam" id="NF004014">
    <property type="entry name" value="PRK05477.1-4"/>
    <property type="match status" value="1"/>
</dbReference>
<keyword evidence="4 10" id="KW-0547">Nucleotide-binding</keyword>
<evidence type="ECO:0000256" key="1">
    <source>
        <dbReference type="ARBA" id="ARBA00005306"/>
    </source>
</evidence>
<evidence type="ECO:0000256" key="5">
    <source>
        <dbReference type="ARBA" id="ARBA00022840"/>
    </source>
</evidence>
<dbReference type="GO" id="GO:0005524">
    <property type="term" value="F:ATP binding"/>
    <property type="evidence" value="ECO:0007669"/>
    <property type="project" value="UniProtKB-KW"/>
</dbReference>
<dbReference type="NCBIfam" id="NF004012">
    <property type="entry name" value="PRK05477.1-2"/>
    <property type="match status" value="1"/>
</dbReference>
<dbReference type="Gene3D" id="1.10.10.410">
    <property type="match status" value="1"/>
</dbReference>
<dbReference type="GO" id="GO:0070681">
    <property type="term" value="P:glutaminyl-tRNAGln biosynthesis via transamidation"/>
    <property type="evidence" value="ECO:0007669"/>
    <property type="project" value="TreeGrafter"/>
</dbReference>
<keyword evidence="5 10" id="KW-0067">ATP-binding</keyword>
<dbReference type="SUPFAM" id="SSF89095">
    <property type="entry name" value="GatB/YqeY motif"/>
    <property type="match status" value="1"/>
</dbReference>
<dbReference type="SUPFAM" id="SSF55931">
    <property type="entry name" value="Glutamine synthetase/guanido kinase"/>
    <property type="match status" value="1"/>
</dbReference>
<comment type="subunit">
    <text evidence="2 10">Heterotrimer of A, B and C subunits.</text>
</comment>
<dbReference type="InterPro" id="IPR006075">
    <property type="entry name" value="Asn/Gln-tRNA_Trfase_suB/E_cat"/>
</dbReference>
<comment type="caution">
    <text evidence="12">The sequence shown here is derived from an EMBL/GenBank/DDBJ whole genome shotgun (WGS) entry which is preliminary data.</text>
</comment>
<dbReference type="GO" id="GO:0050567">
    <property type="term" value="F:glutaminyl-tRNA synthase (glutamine-hydrolyzing) activity"/>
    <property type="evidence" value="ECO:0007669"/>
    <property type="project" value="UniProtKB-UniRule"/>
</dbReference>
<dbReference type="PANTHER" id="PTHR11659">
    <property type="entry name" value="GLUTAMYL-TRNA GLN AMIDOTRANSFERASE SUBUNIT B MITOCHONDRIAL AND PROKARYOTIC PET112-RELATED"/>
    <property type="match status" value="1"/>
</dbReference>
<dbReference type="HAMAP" id="MF_00121">
    <property type="entry name" value="GatB"/>
    <property type="match status" value="1"/>
</dbReference>
<dbReference type="GO" id="GO:0050566">
    <property type="term" value="F:asparaginyl-tRNA synthase (glutamine-hydrolyzing) activity"/>
    <property type="evidence" value="ECO:0007669"/>
    <property type="project" value="RHEA"/>
</dbReference>
<evidence type="ECO:0000256" key="10">
    <source>
        <dbReference type="HAMAP-Rule" id="MF_00121"/>
    </source>
</evidence>
<dbReference type="InterPro" id="IPR017958">
    <property type="entry name" value="Gln-tRNA_amidoTrfase_suB_CS"/>
</dbReference>
<evidence type="ECO:0000259" key="11">
    <source>
        <dbReference type="SMART" id="SM00845"/>
    </source>
</evidence>
<dbReference type="PANTHER" id="PTHR11659:SF0">
    <property type="entry name" value="GLUTAMYL-TRNA(GLN) AMIDOTRANSFERASE SUBUNIT B, MITOCHONDRIAL"/>
    <property type="match status" value="1"/>
</dbReference>
<comment type="catalytic activity">
    <reaction evidence="8 10">
        <text>L-aspartyl-tRNA(Asn) + L-glutamine + ATP + H2O = L-asparaginyl-tRNA(Asn) + L-glutamate + ADP + phosphate + 2 H(+)</text>
        <dbReference type="Rhea" id="RHEA:14513"/>
        <dbReference type="Rhea" id="RHEA-COMP:9674"/>
        <dbReference type="Rhea" id="RHEA-COMP:9677"/>
        <dbReference type="ChEBI" id="CHEBI:15377"/>
        <dbReference type="ChEBI" id="CHEBI:15378"/>
        <dbReference type="ChEBI" id="CHEBI:29985"/>
        <dbReference type="ChEBI" id="CHEBI:30616"/>
        <dbReference type="ChEBI" id="CHEBI:43474"/>
        <dbReference type="ChEBI" id="CHEBI:58359"/>
        <dbReference type="ChEBI" id="CHEBI:78515"/>
        <dbReference type="ChEBI" id="CHEBI:78516"/>
        <dbReference type="ChEBI" id="CHEBI:456216"/>
    </reaction>
</comment>
<sequence length="481" mass="53686">MPYETVIGLEIHAQLLTESKMFCGCSTKFGAKPNTNICPVCTGQPGVLPVTNKKAIELAIKTALALNCKIESGSIFARKNYFYPDLPKDYQISQYELPLATEGHINIEIDGKVKKIGIIRVHLEEDAGKLVHKGAERILGAEESLVDFNRTGVPLMEIVSKPDIRSPKEATIFMQTLANLLQYIGVCDAKMEEGSLRCDANISIRPRGTVEFGTKTEVKNMNSFKAVEKALAAEEKRHIETLEQGGSIAQETRFYDDLTDTTTEMRSKEYAHDYRYCPEPDLIPVEPSKEWIEEIGKTIGELPEARKDRFMEELKLSAYDATLLTSSKAMSNFFEETLKLYKNPKTIANWLLGDLSAYLNENKRSIDQIDFTPAQLAEILQLMDQGTISGKIAKNVLIEVLRTGKQIKDVIAESGMTQISDEKELVKTIKEVLKNNPNPVEEYKKGKKTAIGFLVGQVMKATKGRANPGLVNKLLKQTLES</sequence>
<keyword evidence="6 10" id="KW-0648">Protein biosynthesis</keyword>